<dbReference type="PROSITE" id="PS00356">
    <property type="entry name" value="HTH_LACI_1"/>
    <property type="match status" value="1"/>
</dbReference>
<dbReference type="GO" id="GO:0000976">
    <property type="term" value="F:transcription cis-regulatory region binding"/>
    <property type="evidence" value="ECO:0007669"/>
    <property type="project" value="TreeGrafter"/>
</dbReference>
<keyword evidence="6" id="KW-1185">Reference proteome</keyword>
<dbReference type="PANTHER" id="PTHR30146:SF152">
    <property type="entry name" value="TRANSCRIPTIONAL REGULATORY PROTEIN"/>
    <property type="match status" value="1"/>
</dbReference>
<dbReference type="Gene3D" id="3.40.50.2300">
    <property type="match status" value="2"/>
</dbReference>
<feature type="domain" description="HTH lacI-type" evidence="4">
    <location>
        <begin position="5"/>
        <end position="59"/>
    </location>
</feature>
<sequence>MLKKTTLQDVAREAGVSLATVDRVLNGRAGVHVRTIDRVQAAIERLNYQPDRLASRLARARDFRLQILLPQGSNEFMKALEAEIRTTGERFVQERVRIDVAHVDVFDGDALAGALERLPDGLDGVAVVALDHPAVVEAINALADSGTPVVTLVSDLPGTRRAHFVGIDNYAAGRTAGTLLGRFLGGRTGKVGLIAGSLALRDHIERQYGFEQVIAREYPGLEVLPVREGRDENARVETLARALLREHADLVGLYNVGAGNPGVVAALEAAGRTRDVVFVAHELTAFNRRQLVRGVIDAVVAQDPGHMARSAARVLLALREGAPIVAGQERINIDIFVRDNIP</sequence>
<dbReference type="PROSITE" id="PS50932">
    <property type="entry name" value="HTH_LACI_2"/>
    <property type="match status" value="1"/>
</dbReference>
<dbReference type="Pfam" id="PF13407">
    <property type="entry name" value="Peripla_BP_4"/>
    <property type="match status" value="1"/>
</dbReference>
<keyword evidence="2" id="KW-0238">DNA-binding</keyword>
<reference evidence="5 6" key="1">
    <citation type="submission" date="2020-08" db="EMBL/GenBank/DDBJ databases">
        <title>Genomic Encyclopedia of Type Strains, Phase IV (KMG-IV): sequencing the most valuable type-strain genomes for metagenomic binning, comparative biology and taxonomic classification.</title>
        <authorList>
            <person name="Goeker M."/>
        </authorList>
    </citation>
    <scope>NUCLEOTIDE SEQUENCE [LARGE SCALE GENOMIC DNA]</scope>
    <source>
        <strain evidence="5 6">DSM 16268</strain>
    </source>
</reference>
<dbReference type="AlphaFoldDB" id="A0A7W9L3A4"/>
<dbReference type="InterPro" id="IPR010982">
    <property type="entry name" value="Lambda_DNA-bd_dom_sf"/>
</dbReference>
<dbReference type="Gene3D" id="1.10.260.40">
    <property type="entry name" value="lambda repressor-like DNA-binding domains"/>
    <property type="match status" value="1"/>
</dbReference>
<protein>
    <submittedName>
        <fullName evidence="5">LacI family transcriptional regulator</fullName>
    </submittedName>
</protein>
<evidence type="ECO:0000256" key="3">
    <source>
        <dbReference type="ARBA" id="ARBA00023163"/>
    </source>
</evidence>
<name>A0A7W9L3A4_9HYPH</name>
<evidence type="ECO:0000256" key="1">
    <source>
        <dbReference type="ARBA" id="ARBA00023015"/>
    </source>
</evidence>
<evidence type="ECO:0000256" key="2">
    <source>
        <dbReference type="ARBA" id="ARBA00023125"/>
    </source>
</evidence>
<evidence type="ECO:0000313" key="5">
    <source>
        <dbReference type="EMBL" id="MBB5754325.1"/>
    </source>
</evidence>
<dbReference type="CDD" id="cd06307">
    <property type="entry name" value="PBP1_sugar_binding"/>
    <property type="match status" value="1"/>
</dbReference>
<dbReference type="EMBL" id="JACHOO010000007">
    <property type="protein sequence ID" value="MBB5754325.1"/>
    <property type="molecule type" value="Genomic_DNA"/>
</dbReference>
<evidence type="ECO:0000259" key="4">
    <source>
        <dbReference type="PROSITE" id="PS50932"/>
    </source>
</evidence>
<proteinExistence type="predicted"/>
<organism evidence="5 6">
    <name type="scientific">Prosthecomicrobium pneumaticum</name>
    <dbReference type="NCBI Taxonomy" id="81895"/>
    <lineage>
        <taxon>Bacteria</taxon>
        <taxon>Pseudomonadati</taxon>
        <taxon>Pseudomonadota</taxon>
        <taxon>Alphaproteobacteria</taxon>
        <taxon>Hyphomicrobiales</taxon>
        <taxon>Kaistiaceae</taxon>
        <taxon>Prosthecomicrobium</taxon>
    </lineage>
</organism>
<dbReference type="CDD" id="cd01392">
    <property type="entry name" value="HTH_LacI"/>
    <property type="match status" value="1"/>
</dbReference>
<dbReference type="InterPro" id="IPR025997">
    <property type="entry name" value="SBP_2_dom"/>
</dbReference>
<keyword evidence="1" id="KW-0805">Transcription regulation</keyword>
<dbReference type="InterPro" id="IPR000843">
    <property type="entry name" value="HTH_LacI"/>
</dbReference>
<accession>A0A7W9L3A4</accession>
<dbReference type="SUPFAM" id="SSF47413">
    <property type="entry name" value="lambda repressor-like DNA-binding domains"/>
    <property type="match status" value="1"/>
</dbReference>
<dbReference type="GO" id="GO:0003700">
    <property type="term" value="F:DNA-binding transcription factor activity"/>
    <property type="evidence" value="ECO:0007669"/>
    <property type="project" value="TreeGrafter"/>
</dbReference>
<comment type="caution">
    <text evidence="5">The sequence shown here is derived from an EMBL/GenBank/DDBJ whole genome shotgun (WGS) entry which is preliminary data.</text>
</comment>
<dbReference type="PANTHER" id="PTHR30146">
    <property type="entry name" value="LACI-RELATED TRANSCRIPTIONAL REPRESSOR"/>
    <property type="match status" value="1"/>
</dbReference>
<keyword evidence="3" id="KW-0804">Transcription</keyword>
<gene>
    <name evidence="5" type="ORF">GGQ63_003406</name>
</gene>
<dbReference type="SMART" id="SM00354">
    <property type="entry name" value="HTH_LACI"/>
    <property type="match status" value="1"/>
</dbReference>
<evidence type="ECO:0000313" key="6">
    <source>
        <dbReference type="Proteomes" id="UP000523821"/>
    </source>
</evidence>
<dbReference type="Proteomes" id="UP000523821">
    <property type="component" value="Unassembled WGS sequence"/>
</dbReference>
<dbReference type="InterPro" id="IPR028082">
    <property type="entry name" value="Peripla_BP_I"/>
</dbReference>
<dbReference type="Pfam" id="PF00356">
    <property type="entry name" value="LacI"/>
    <property type="match status" value="1"/>
</dbReference>
<dbReference type="PRINTS" id="PR00036">
    <property type="entry name" value="HTHLACI"/>
</dbReference>
<dbReference type="SUPFAM" id="SSF53822">
    <property type="entry name" value="Periplasmic binding protein-like I"/>
    <property type="match status" value="1"/>
</dbReference>